<dbReference type="Gene3D" id="3.10.450.50">
    <property type="match status" value="1"/>
</dbReference>
<proteinExistence type="predicted"/>
<feature type="chain" id="PRO_5032619468" description="Lipoprotein" evidence="1">
    <location>
        <begin position="19"/>
        <end position="337"/>
    </location>
</feature>
<name>A0A7R6P1Z8_9GAMM</name>
<keyword evidence="1" id="KW-0732">Signal</keyword>
<gene>
    <name evidence="2" type="ORF">AMJAP_1102</name>
</gene>
<dbReference type="Proteomes" id="UP000595663">
    <property type="component" value="Chromosome"/>
</dbReference>
<accession>A0A7R6P1Z8</accession>
<protein>
    <recommendedName>
        <fullName evidence="4">Lipoprotein</fullName>
    </recommendedName>
</protein>
<dbReference type="PROSITE" id="PS51257">
    <property type="entry name" value="PROKAR_LIPOPROTEIN"/>
    <property type="match status" value="1"/>
</dbReference>
<evidence type="ECO:0000256" key="1">
    <source>
        <dbReference type="SAM" id="SignalP"/>
    </source>
</evidence>
<sequence length="337" mass="38586">MKIRVSAFLLIFVVFSFAGCSQSVDNAKPKSTLRIANLSDQIKPKSETQCNDQSAVQYAETFYREHYYFFDSPEPQMIDQLYTADFKQAIMNHAECLGDQGICNLHFDPWLDAQDGYADGEIEYSVRKISPDSISVDLNYQFRVHPTLPAKPQRVSLLLNRADTALCWKVDDMLLPDKRSMKAMMVNDYQHFYYYKKTKLSWSLLSSDIDSSKIAVSRDNRVIAEYDLNCDVGEALNQNSEQLDGEMNKVGLVVTYSKPQGFVITSCRFGAHSKRLTVYDLEIKSSTPVWERTGSYFGEWSINQNYDLVLSYDEPCNNLDCPAPFVQKDVIWSNEVN</sequence>
<keyword evidence="3" id="KW-1185">Reference proteome</keyword>
<evidence type="ECO:0000313" key="2">
    <source>
        <dbReference type="EMBL" id="BBB25698.1"/>
    </source>
</evidence>
<dbReference type="EMBL" id="AP014545">
    <property type="protein sequence ID" value="BBB25698.1"/>
    <property type="molecule type" value="Genomic_DNA"/>
</dbReference>
<reference evidence="2 3" key="1">
    <citation type="journal article" date="2008" name="Int. J. Syst. Evol. Microbiol.">
        <title>Amphritea japonica sp. nov. and Amphritea balenae sp. nov., isolated from the sediment adjacent to sperm whale carcasses off Kagoshima, Japan.</title>
        <authorList>
            <person name="Miyazaki M."/>
            <person name="Nogi Y."/>
            <person name="Fujiwara Y."/>
            <person name="Kawato M."/>
            <person name="Nagahama T."/>
            <person name="Kubokawa K."/>
            <person name="Horikoshi K."/>
        </authorList>
    </citation>
    <scope>NUCLEOTIDE SEQUENCE [LARGE SCALE GENOMIC DNA]</scope>
    <source>
        <strain evidence="2 3">ATCC BAA-1530</strain>
    </source>
</reference>
<dbReference type="AlphaFoldDB" id="A0A7R6P1Z8"/>
<feature type="signal peptide" evidence="1">
    <location>
        <begin position="1"/>
        <end position="18"/>
    </location>
</feature>
<dbReference type="KEGG" id="ajp:AMJAP_1102"/>
<organism evidence="2 3">
    <name type="scientific">Amphritea japonica ATCC BAA-1530</name>
    <dbReference type="NCBI Taxonomy" id="1278309"/>
    <lineage>
        <taxon>Bacteria</taxon>
        <taxon>Pseudomonadati</taxon>
        <taxon>Pseudomonadota</taxon>
        <taxon>Gammaproteobacteria</taxon>
        <taxon>Oceanospirillales</taxon>
        <taxon>Oceanospirillaceae</taxon>
        <taxon>Amphritea</taxon>
    </lineage>
</organism>
<evidence type="ECO:0008006" key="4">
    <source>
        <dbReference type="Google" id="ProtNLM"/>
    </source>
</evidence>
<evidence type="ECO:0000313" key="3">
    <source>
        <dbReference type="Proteomes" id="UP000595663"/>
    </source>
</evidence>